<evidence type="ECO:0000313" key="2">
    <source>
        <dbReference type="EMBL" id="MCS5708667.1"/>
    </source>
</evidence>
<sequence>MPQILLELSHNIIEKDVNEALLEIHTILSEKLPTQLRSCKTRVVRQEHFLIGGGEKNNAFVYLSIGVIKGRSQEQLNAIGLMLMDVLKKAFQQSVSSLDVQLTVAIQDLPEVYLRYSP</sequence>
<protein>
    <submittedName>
        <fullName evidence="1">5-carboxymethyl-2-hydroxymuconate isomerase</fullName>
    </submittedName>
</protein>
<gene>
    <name evidence="2" type="ORF">CC99x_007070</name>
    <name evidence="1" type="ORF">CC99x_01675</name>
</gene>
<dbReference type="AlphaFoldDB" id="A0A0Q9YES6"/>
<name>A0A0Q9YES6_9GAMM</name>
<evidence type="ECO:0000313" key="1">
    <source>
        <dbReference type="EMBL" id="KRG18233.1"/>
    </source>
</evidence>
<dbReference type="RefSeq" id="WP_057624761.1">
    <property type="nucleotide sequence ID" value="NZ_LKHV02000001.1"/>
</dbReference>
<keyword evidence="1" id="KW-0413">Isomerase</keyword>
<keyword evidence="3" id="KW-1185">Reference proteome</keyword>
<proteinExistence type="predicted"/>
<dbReference type="STRING" id="437022.CC99x_01675"/>
<dbReference type="InterPro" id="IPR014347">
    <property type="entry name" value="Tautomerase/MIF_sf"/>
</dbReference>
<dbReference type="Pfam" id="PF02962">
    <property type="entry name" value="CHMI"/>
    <property type="match status" value="1"/>
</dbReference>
<dbReference type="PANTHER" id="PTHR37950">
    <property type="entry name" value="4-HYDROXYPHENYLACETATE CATABOLISM PROTEIN"/>
    <property type="match status" value="1"/>
</dbReference>
<dbReference type="SUPFAM" id="SSF55331">
    <property type="entry name" value="Tautomerase/MIF"/>
    <property type="match status" value="1"/>
</dbReference>
<reference evidence="1" key="1">
    <citation type="submission" date="2015-09" db="EMBL/GenBank/DDBJ databases">
        <title>Draft Genome Sequences of Two Novel Amoeba-resistant Intranuclear Bacteria, Candidatus Berkiella cookevillensis and Candidatus Berkiella aquae.</title>
        <authorList>
            <person name="Mehari Y.T."/>
            <person name="Arivett B.A."/>
            <person name="Farone A.L."/>
            <person name="Gunderson J.H."/>
            <person name="Farone M.B."/>
        </authorList>
    </citation>
    <scope>NUCLEOTIDE SEQUENCE [LARGE SCALE GENOMIC DNA]</scope>
    <source>
        <strain evidence="1">CC99</strain>
    </source>
</reference>
<dbReference type="InterPro" id="IPR004220">
    <property type="entry name" value="5-COMe_2-OHmuconate_Isoase"/>
</dbReference>
<organism evidence="1">
    <name type="scientific">Candidatus Berkiella cookevillensis</name>
    <dbReference type="NCBI Taxonomy" id="437022"/>
    <lineage>
        <taxon>Bacteria</taxon>
        <taxon>Pseudomonadati</taxon>
        <taxon>Pseudomonadota</taxon>
        <taxon>Gammaproteobacteria</taxon>
        <taxon>Candidatus Berkiellales</taxon>
        <taxon>Candidatus Berkiellaceae</taxon>
        <taxon>Candidatus Berkiella</taxon>
    </lineage>
</organism>
<reference evidence="2" key="3">
    <citation type="submission" date="2021-06" db="EMBL/GenBank/DDBJ databases">
        <title>Genomic Description and Analysis of Intracellular Bacteria, Candidatus Berkiella cookevillensis and Candidatus Berkiella aquae.</title>
        <authorList>
            <person name="Kidane D.T."/>
            <person name="Mehari Y.T."/>
            <person name="Rice F.C."/>
            <person name="Arivett B.A."/>
            <person name="Farone A.L."/>
            <person name="Berk S.G."/>
            <person name="Farone M.B."/>
        </authorList>
    </citation>
    <scope>NUCLEOTIDE SEQUENCE</scope>
    <source>
        <strain evidence="2">CC99</strain>
    </source>
</reference>
<dbReference type="OrthoDB" id="9814215at2"/>
<dbReference type="PANTHER" id="PTHR37950:SF1">
    <property type="entry name" value="4-HYDROXYPHENYLACETATE CATABOLISM PROTEIN"/>
    <property type="match status" value="1"/>
</dbReference>
<dbReference type="EMBL" id="LKHV01000008">
    <property type="protein sequence ID" value="KRG18233.1"/>
    <property type="molecule type" value="Genomic_DNA"/>
</dbReference>
<accession>A0A0Q9YES6</accession>
<dbReference type="EMBL" id="LKHV02000001">
    <property type="protein sequence ID" value="MCS5708667.1"/>
    <property type="molecule type" value="Genomic_DNA"/>
</dbReference>
<dbReference type="Gene3D" id="3.30.429.10">
    <property type="entry name" value="Macrophage Migration Inhibitory Factor"/>
    <property type="match status" value="1"/>
</dbReference>
<comment type="caution">
    <text evidence="1">The sequence shown here is derived from an EMBL/GenBank/DDBJ whole genome shotgun (WGS) entry which is preliminary data.</text>
</comment>
<dbReference type="GO" id="GO:0008704">
    <property type="term" value="F:5-carboxymethyl-2-hydroxymuconate delta-isomerase activity"/>
    <property type="evidence" value="ECO:0007669"/>
    <property type="project" value="InterPro"/>
</dbReference>
<reference evidence="2" key="2">
    <citation type="journal article" date="2016" name="Genome Announc.">
        <title>Draft Genome Sequences of Two Novel Amoeba-Resistant Intranuclear Bacteria, 'Candidatus Berkiella cookevillensis' and 'Candidatus Berkiella aquae'.</title>
        <authorList>
            <person name="Mehari Y.T."/>
            <person name="Arivett B.A."/>
            <person name="Farone A.L."/>
            <person name="Gunderson J.H."/>
            <person name="Farone M.B."/>
        </authorList>
    </citation>
    <scope>NUCLEOTIDE SEQUENCE</scope>
    <source>
        <strain evidence="2">CC99</strain>
    </source>
</reference>
<dbReference type="Proteomes" id="UP000051494">
    <property type="component" value="Unassembled WGS sequence"/>
</dbReference>
<evidence type="ECO:0000313" key="3">
    <source>
        <dbReference type="Proteomes" id="UP000051494"/>
    </source>
</evidence>